<dbReference type="CDD" id="cd06171">
    <property type="entry name" value="Sigma70_r4"/>
    <property type="match status" value="1"/>
</dbReference>
<gene>
    <name evidence="7" type="ORF">GCM10022377_23830</name>
</gene>
<dbReference type="InterPro" id="IPR013325">
    <property type="entry name" value="RNA_pol_sigma_r2"/>
</dbReference>
<dbReference type="InterPro" id="IPR014284">
    <property type="entry name" value="RNA_pol_sigma-70_dom"/>
</dbReference>
<sequence length="183" mass="19717">MAAALTHDVLEQARRGEPEALTLIYQSLAGQVTGYLTARGVEDPDGTAQEVFLTVFSRLAEVTGGVDGLRRFTFSVAHARMVDATRARARAPYVVEYDAGADPRLEPSPQDALLDQLESSHLSGVLDSIASEQRECILLRVVAGMSVDETAEILGKTAGAVKQLQRRGLLAMRRSLEEAGEHA</sequence>
<keyword evidence="4" id="KW-0238">DNA-binding</keyword>
<evidence type="ECO:0000256" key="4">
    <source>
        <dbReference type="ARBA" id="ARBA00023125"/>
    </source>
</evidence>
<dbReference type="InterPro" id="IPR036388">
    <property type="entry name" value="WH-like_DNA-bd_sf"/>
</dbReference>
<accession>A0ABP7DXI9</accession>
<proteinExistence type="inferred from homology"/>
<keyword evidence="2" id="KW-0805">Transcription regulation</keyword>
<dbReference type="NCBIfam" id="TIGR02937">
    <property type="entry name" value="sigma70-ECF"/>
    <property type="match status" value="1"/>
</dbReference>
<feature type="domain" description="RNA polymerase sigma-70 region 4" evidence="6">
    <location>
        <begin position="126"/>
        <end position="173"/>
    </location>
</feature>
<dbReference type="Proteomes" id="UP001501536">
    <property type="component" value="Unassembled WGS sequence"/>
</dbReference>
<keyword evidence="8" id="KW-1185">Reference proteome</keyword>
<dbReference type="InterPro" id="IPR039425">
    <property type="entry name" value="RNA_pol_sigma-70-like"/>
</dbReference>
<dbReference type="Gene3D" id="1.10.10.10">
    <property type="entry name" value="Winged helix-like DNA-binding domain superfamily/Winged helix DNA-binding domain"/>
    <property type="match status" value="1"/>
</dbReference>
<evidence type="ECO:0000313" key="8">
    <source>
        <dbReference type="Proteomes" id="UP001501536"/>
    </source>
</evidence>
<dbReference type="InterPro" id="IPR013324">
    <property type="entry name" value="RNA_pol_sigma_r3/r4-like"/>
</dbReference>
<evidence type="ECO:0000256" key="5">
    <source>
        <dbReference type="ARBA" id="ARBA00023163"/>
    </source>
</evidence>
<dbReference type="EMBL" id="BAABCJ010000006">
    <property type="protein sequence ID" value="GAA3709387.1"/>
    <property type="molecule type" value="Genomic_DNA"/>
</dbReference>
<dbReference type="PANTHER" id="PTHR43133">
    <property type="entry name" value="RNA POLYMERASE ECF-TYPE SIGMA FACTO"/>
    <property type="match status" value="1"/>
</dbReference>
<keyword evidence="3" id="KW-0731">Sigma factor</keyword>
<dbReference type="RefSeq" id="WP_344884891.1">
    <property type="nucleotide sequence ID" value="NZ_BAABCJ010000006.1"/>
</dbReference>
<name>A0ABP7DXI9_9MICC</name>
<evidence type="ECO:0000256" key="3">
    <source>
        <dbReference type="ARBA" id="ARBA00023082"/>
    </source>
</evidence>
<dbReference type="InterPro" id="IPR007630">
    <property type="entry name" value="RNA_pol_sigma70_r4"/>
</dbReference>
<organism evidence="7 8">
    <name type="scientific">Zhihengliuella alba</name>
    <dbReference type="NCBI Taxonomy" id="547018"/>
    <lineage>
        <taxon>Bacteria</taxon>
        <taxon>Bacillati</taxon>
        <taxon>Actinomycetota</taxon>
        <taxon>Actinomycetes</taxon>
        <taxon>Micrococcales</taxon>
        <taxon>Micrococcaceae</taxon>
        <taxon>Zhihengliuella</taxon>
    </lineage>
</organism>
<dbReference type="Gene3D" id="1.10.1740.10">
    <property type="match status" value="1"/>
</dbReference>
<reference evidence="8" key="1">
    <citation type="journal article" date="2019" name="Int. J. Syst. Evol. Microbiol.">
        <title>The Global Catalogue of Microorganisms (GCM) 10K type strain sequencing project: providing services to taxonomists for standard genome sequencing and annotation.</title>
        <authorList>
            <consortium name="The Broad Institute Genomics Platform"/>
            <consortium name="The Broad Institute Genome Sequencing Center for Infectious Disease"/>
            <person name="Wu L."/>
            <person name="Ma J."/>
        </authorList>
    </citation>
    <scope>NUCLEOTIDE SEQUENCE [LARGE SCALE GENOMIC DNA]</scope>
    <source>
        <strain evidence="8">JCM 16961</strain>
    </source>
</reference>
<dbReference type="PANTHER" id="PTHR43133:SF8">
    <property type="entry name" value="RNA POLYMERASE SIGMA FACTOR HI_1459-RELATED"/>
    <property type="match status" value="1"/>
</dbReference>
<evidence type="ECO:0000256" key="1">
    <source>
        <dbReference type="ARBA" id="ARBA00010641"/>
    </source>
</evidence>
<dbReference type="SUPFAM" id="SSF88659">
    <property type="entry name" value="Sigma3 and sigma4 domains of RNA polymerase sigma factors"/>
    <property type="match status" value="1"/>
</dbReference>
<comment type="similarity">
    <text evidence="1">Belongs to the sigma-70 factor family. ECF subfamily.</text>
</comment>
<keyword evidence="5" id="KW-0804">Transcription</keyword>
<evidence type="ECO:0000256" key="2">
    <source>
        <dbReference type="ARBA" id="ARBA00023015"/>
    </source>
</evidence>
<dbReference type="Pfam" id="PF04545">
    <property type="entry name" value="Sigma70_r4"/>
    <property type="match status" value="1"/>
</dbReference>
<protein>
    <submittedName>
        <fullName evidence="7">Sigma-70 family RNA polymerase sigma factor</fullName>
    </submittedName>
</protein>
<comment type="caution">
    <text evidence="7">The sequence shown here is derived from an EMBL/GenBank/DDBJ whole genome shotgun (WGS) entry which is preliminary data.</text>
</comment>
<evidence type="ECO:0000259" key="6">
    <source>
        <dbReference type="Pfam" id="PF04545"/>
    </source>
</evidence>
<evidence type="ECO:0000313" key="7">
    <source>
        <dbReference type="EMBL" id="GAA3709387.1"/>
    </source>
</evidence>
<dbReference type="SUPFAM" id="SSF88946">
    <property type="entry name" value="Sigma2 domain of RNA polymerase sigma factors"/>
    <property type="match status" value="1"/>
</dbReference>